<feature type="signal peptide" evidence="3">
    <location>
        <begin position="1"/>
        <end position="28"/>
    </location>
</feature>
<name>A0A1H6TZJ4_9BACT</name>
<organism evidence="5 6">
    <name type="scientific">Cyclobacterium xiamenense</name>
    <dbReference type="NCBI Taxonomy" id="1297121"/>
    <lineage>
        <taxon>Bacteria</taxon>
        <taxon>Pseudomonadati</taxon>
        <taxon>Bacteroidota</taxon>
        <taxon>Cytophagia</taxon>
        <taxon>Cytophagales</taxon>
        <taxon>Cyclobacteriaceae</taxon>
        <taxon>Cyclobacterium</taxon>
    </lineage>
</organism>
<sequence length="409" mass="45021">MLTRRKLLKRITAIPFLGGLLGSGMALPAVATAAAAPAKRNVIQELGLRTFINAAGNYTSMTASLMPEEVMETINESSRHYVMLDDVQDAVGKKIAALCHSEAAMVTAGCWSALVLGTAGVLTGKDPKKVAMLPFLEGSGMKTEIILQKTHANGYHHALTNTGARLVLVETLEELEAAISEKTAMMWFLNREEPQGQIKHRTWIEVAKKHGIPTMNDIAADVPPVENLWKYNDMGYDLVAISGGKALCGPQSAGILMGRKDLIEAARMHSPPRGGNIGRGNKVNKEEILGMYVALETFINRDHDKIWKTWENRVAYIADTLADIPGIRTETFIPEIANENPTLKISWDKDRVKLTGKQFGEKMRNGSPSIETISWESEDYIRVAVFMLEKGQEKIVAKRLRESLLETVG</sequence>
<dbReference type="Gene3D" id="3.40.640.10">
    <property type="entry name" value="Type I PLP-dependent aspartate aminotransferase-like (Major domain)"/>
    <property type="match status" value="1"/>
</dbReference>
<dbReference type="OrthoDB" id="9787096at2"/>
<reference evidence="6" key="1">
    <citation type="submission" date="2016-10" db="EMBL/GenBank/DDBJ databases">
        <authorList>
            <person name="Varghese N."/>
            <person name="Submissions S."/>
        </authorList>
    </citation>
    <scope>NUCLEOTIDE SEQUENCE [LARGE SCALE GENOMIC DNA]</scope>
    <source>
        <strain evidence="6">IBRC-M 10761</strain>
    </source>
</reference>
<dbReference type="SUPFAM" id="SSF53383">
    <property type="entry name" value="PLP-dependent transferases"/>
    <property type="match status" value="1"/>
</dbReference>
<dbReference type="PANTHER" id="PTHR32328">
    <property type="entry name" value="L-SERYL-TRNA(SEC) SELENIUM TRANSFERASE"/>
    <property type="match status" value="1"/>
</dbReference>
<dbReference type="STRING" id="1416801.SAMN05192553_101400"/>
<proteinExistence type="predicted"/>
<accession>A0A1H6TZJ4</accession>
<dbReference type="InterPro" id="IPR015424">
    <property type="entry name" value="PyrdxlP-dep_Trfase"/>
</dbReference>
<feature type="chain" id="PRO_5011604950" evidence="3">
    <location>
        <begin position="29"/>
        <end position="409"/>
    </location>
</feature>
<dbReference type="InterPro" id="IPR000192">
    <property type="entry name" value="Aminotrans_V_dom"/>
</dbReference>
<keyword evidence="6" id="KW-1185">Reference proteome</keyword>
<evidence type="ECO:0000313" key="5">
    <source>
        <dbReference type="EMBL" id="SEI81615.1"/>
    </source>
</evidence>
<evidence type="ECO:0000256" key="3">
    <source>
        <dbReference type="SAM" id="SignalP"/>
    </source>
</evidence>
<dbReference type="GO" id="GO:0004125">
    <property type="term" value="F:L-seryl-tRNA(Sec) selenium transferase activity"/>
    <property type="evidence" value="ECO:0007669"/>
    <property type="project" value="TreeGrafter"/>
</dbReference>
<dbReference type="InterPro" id="IPR015421">
    <property type="entry name" value="PyrdxlP-dep_Trfase_major"/>
</dbReference>
<evidence type="ECO:0000259" key="4">
    <source>
        <dbReference type="Pfam" id="PF00266"/>
    </source>
</evidence>
<evidence type="ECO:0000256" key="2">
    <source>
        <dbReference type="ARBA" id="ARBA00022898"/>
    </source>
</evidence>
<evidence type="ECO:0000313" key="6">
    <source>
        <dbReference type="Proteomes" id="UP000199403"/>
    </source>
</evidence>
<evidence type="ECO:0000256" key="1">
    <source>
        <dbReference type="ARBA" id="ARBA00001933"/>
    </source>
</evidence>
<protein>
    <submittedName>
        <fullName evidence="5">L-seryl-tRNA(Ser) seleniumtransferase</fullName>
    </submittedName>
</protein>
<dbReference type="InterPro" id="IPR006311">
    <property type="entry name" value="TAT_signal"/>
</dbReference>
<gene>
    <name evidence="5" type="ORF">SAMN05192553_101400</name>
</gene>
<keyword evidence="3" id="KW-0732">Signal</keyword>
<keyword evidence="5" id="KW-0808">Transferase</keyword>
<dbReference type="PROSITE" id="PS51318">
    <property type="entry name" value="TAT"/>
    <property type="match status" value="1"/>
</dbReference>
<keyword evidence="2" id="KW-0663">Pyridoxal phosphate</keyword>
<dbReference type="PANTHER" id="PTHR32328:SF0">
    <property type="entry name" value="L-SERYL-TRNA(SEC) SELENIUM TRANSFERASE"/>
    <property type="match status" value="1"/>
</dbReference>
<dbReference type="RefSeq" id="WP_092168739.1">
    <property type="nucleotide sequence ID" value="NZ_FNZH01000001.1"/>
</dbReference>
<dbReference type="Pfam" id="PF00266">
    <property type="entry name" value="Aminotran_5"/>
    <property type="match status" value="1"/>
</dbReference>
<dbReference type="Proteomes" id="UP000199403">
    <property type="component" value="Unassembled WGS sequence"/>
</dbReference>
<dbReference type="EMBL" id="FNZH01000001">
    <property type="protein sequence ID" value="SEI81615.1"/>
    <property type="molecule type" value="Genomic_DNA"/>
</dbReference>
<feature type="domain" description="Aminotransferase class V" evidence="4">
    <location>
        <begin position="171"/>
        <end position="276"/>
    </location>
</feature>
<dbReference type="AlphaFoldDB" id="A0A1H6TZJ4"/>
<comment type="cofactor">
    <cofactor evidence="1">
        <name>pyridoxal 5'-phosphate</name>
        <dbReference type="ChEBI" id="CHEBI:597326"/>
    </cofactor>
</comment>